<accession>A0A1H5XSA2</accession>
<organism evidence="2 3">
    <name type="scientific">Bryocella elongata</name>
    <dbReference type="NCBI Taxonomy" id="863522"/>
    <lineage>
        <taxon>Bacteria</taxon>
        <taxon>Pseudomonadati</taxon>
        <taxon>Acidobacteriota</taxon>
        <taxon>Terriglobia</taxon>
        <taxon>Terriglobales</taxon>
        <taxon>Acidobacteriaceae</taxon>
        <taxon>Bryocella</taxon>
    </lineage>
</organism>
<evidence type="ECO:0000256" key="1">
    <source>
        <dbReference type="SAM" id="Phobius"/>
    </source>
</evidence>
<keyword evidence="1" id="KW-1133">Transmembrane helix</keyword>
<feature type="transmembrane region" description="Helical" evidence="1">
    <location>
        <begin position="425"/>
        <end position="444"/>
    </location>
</feature>
<evidence type="ECO:0000313" key="3">
    <source>
        <dbReference type="Proteomes" id="UP000236728"/>
    </source>
</evidence>
<keyword evidence="3" id="KW-1185">Reference proteome</keyword>
<feature type="transmembrane region" description="Helical" evidence="1">
    <location>
        <begin position="60"/>
        <end position="81"/>
    </location>
</feature>
<name>A0A1H5XSA2_9BACT</name>
<proteinExistence type="predicted"/>
<feature type="transmembrane region" description="Helical" evidence="1">
    <location>
        <begin position="129"/>
        <end position="149"/>
    </location>
</feature>
<dbReference type="AlphaFoldDB" id="A0A1H5XSA2"/>
<dbReference type="EMBL" id="FNVA01000003">
    <property type="protein sequence ID" value="SEG14624.1"/>
    <property type="molecule type" value="Genomic_DNA"/>
</dbReference>
<feature type="transmembrane region" description="Helical" evidence="1">
    <location>
        <begin position="93"/>
        <end position="117"/>
    </location>
</feature>
<keyword evidence="1" id="KW-0472">Membrane</keyword>
<protein>
    <recommendedName>
        <fullName evidence="4">Dolichyl-phosphate-mannose-protein mannosyltransferase</fullName>
    </recommendedName>
</protein>
<evidence type="ECO:0008006" key="4">
    <source>
        <dbReference type="Google" id="ProtNLM"/>
    </source>
</evidence>
<dbReference type="OrthoDB" id="101980at2"/>
<gene>
    <name evidence="2" type="ORF">SAMN05421819_1949</name>
</gene>
<dbReference type="Proteomes" id="UP000236728">
    <property type="component" value="Unassembled WGS sequence"/>
</dbReference>
<feature type="transmembrane region" description="Helical" evidence="1">
    <location>
        <begin position="378"/>
        <end position="396"/>
    </location>
</feature>
<feature type="transmembrane region" description="Helical" evidence="1">
    <location>
        <begin position="184"/>
        <end position="205"/>
    </location>
</feature>
<feature type="transmembrane region" description="Helical" evidence="1">
    <location>
        <begin position="225"/>
        <end position="245"/>
    </location>
</feature>
<dbReference type="RefSeq" id="WP_146072096.1">
    <property type="nucleotide sequence ID" value="NZ_FNVA01000003.1"/>
</dbReference>
<feature type="transmembrane region" description="Helical" evidence="1">
    <location>
        <begin position="20"/>
        <end position="39"/>
    </location>
</feature>
<evidence type="ECO:0000313" key="2">
    <source>
        <dbReference type="EMBL" id="SEG14624.1"/>
    </source>
</evidence>
<sequence>MQRVTNALAGTGTWARRLLIAYSAILFFNGIGLAKYDIYQLDGDALAFMDIASAMLRHDWAMAINGYWNPLYSVVLAAGLQLAHPTRVHELQVFYYCNFFIYCCSFAACAYLISGLLQLRAKKDPDATHAFSATALYFFSFATLLVSFLRELSLGKVRSDALMMTLFFVAAGTLLRIQVERRVWLFPLLGLSLGLAYLTKSYAMIPSVLLLGALGLYAVLRERRMLAGVILAGLVYAALAGPYVYGISKQRGYLTTGESARMNYAFFVDGTARWHEWRTGDLGHASANWAHHEELLLNSPAIYSYRDHQVGTYPLWFDPSYWTQGLKPKIYLMGHVHRLIRTTELLTRFLLERPEPLVVLLLFFLLGARLPASWREALPYLVLIGWGALLVAIYMPIDLQDRYVQFAFMFVLFPLTAMLRTGRSAALPAGVEVACIALAFVLLGQSLRDIAQTRRIDNVTAQPGGAYSKQIYPAAAALRALGTSPGSYVACFGDQACYVDQYWARLADTAIDTEIEVPDDGDPMTFWNSLTNKEQVLATVRRNGAKAIVAESATTTDTPAGWEHVPGTVFFVYPLNQ</sequence>
<keyword evidence="1" id="KW-0812">Transmembrane</keyword>
<reference evidence="2 3" key="1">
    <citation type="submission" date="2016-10" db="EMBL/GenBank/DDBJ databases">
        <authorList>
            <person name="de Groot N.N."/>
        </authorList>
    </citation>
    <scope>NUCLEOTIDE SEQUENCE [LARGE SCALE GENOMIC DNA]</scope>
    <source>
        <strain evidence="2 3">DSM 22489</strain>
    </source>
</reference>